<organism evidence="6 7">
    <name type="scientific">Exophiala spinifera</name>
    <dbReference type="NCBI Taxonomy" id="91928"/>
    <lineage>
        <taxon>Eukaryota</taxon>
        <taxon>Fungi</taxon>
        <taxon>Dikarya</taxon>
        <taxon>Ascomycota</taxon>
        <taxon>Pezizomycotina</taxon>
        <taxon>Eurotiomycetes</taxon>
        <taxon>Chaetothyriomycetidae</taxon>
        <taxon>Chaetothyriales</taxon>
        <taxon>Herpotrichiellaceae</taxon>
        <taxon>Exophiala</taxon>
    </lineage>
</organism>
<proteinExistence type="inferred from homology"/>
<keyword evidence="4" id="KW-0560">Oxidoreductase</keyword>
<gene>
    <name evidence="6" type="ORF">PV08_05134</name>
</gene>
<protein>
    <recommendedName>
        <fullName evidence="5">NADH:flavin oxidoreductase/NADH oxidase N-terminal domain-containing protein</fullName>
    </recommendedName>
</protein>
<dbReference type="OrthoDB" id="1663137at2759"/>
<dbReference type="Pfam" id="PF00724">
    <property type="entry name" value="Oxidored_FMN"/>
    <property type="match status" value="1"/>
</dbReference>
<dbReference type="VEuPathDB" id="FungiDB:PV08_05134"/>
<dbReference type="AlphaFoldDB" id="A0A0D2C2V2"/>
<keyword evidence="7" id="KW-1185">Reference proteome</keyword>
<dbReference type="RefSeq" id="XP_016238155.1">
    <property type="nucleotide sequence ID" value="XM_016379478.1"/>
</dbReference>
<dbReference type="Gene3D" id="3.20.20.70">
    <property type="entry name" value="Aldolase class I"/>
    <property type="match status" value="1"/>
</dbReference>
<dbReference type="HOGENOM" id="CLU_012153_6_3_1"/>
<accession>A0A0D2C2V2</accession>
<dbReference type="InterPro" id="IPR013785">
    <property type="entry name" value="Aldolase_TIM"/>
</dbReference>
<evidence type="ECO:0000256" key="4">
    <source>
        <dbReference type="ARBA" id="ARBA00023002"/>
    </source>
</evidence>
<feature type="domain" description="NADH:flavin oxidoreductase/NADH oxidase N-terminal" evidence="5">
    <location>
        <begin position="40"/>
        <end position="318"/>
    </location>
</feature>
<evidence type="ECO:0000256" key="1">
    <source>
        <dbReference type="ARBA" id="ARBA00005979"/>
    </source>
</evidence>
<dbReference type="PANTHER" id="PTHR43656:SF5">
    <property type="entry name" value="NADH:FLAVIN OXIDOREDUCTASE_NADH OXIDASE N-TERMINAL DOMAIN-CONTAINING PROTEIN"/>
    <property type="match status" value="1"/>
</dbReference>
<dbReference type="STRING" id="91928.A0A0D2C2V2"/>
<keyword evidence="2" id="KW-0285">Flavoprotein</keyword>
<dbReference type="EMBL" id="KN847494">
    <property type="protein sequence ID" value="KIW17939.1"/>
    <property type="molecule type" value="Genomic_DNA"/>
</dbReference>
<dbReference type="SUPFAM" id="SSF51395">
    <property type="entry name" value="FMN-linked oxidoreductases"/>
    <property type="match status" value="1"/>
</dbReference>
<dbReference type="Proteomes" id="UP000053328">
    <property type="component" value="Unassembled WGS sequence"/>
</dbReference>
<evidence type="ECO:0000259" key="5">
    <source>
        <dbReference type="Pfam" id="PF00724"/>
    </source>
</evidence>
<evidence type="ECO:0000256" key="3">
    <source>
        <dbReference type="ARBA" id="ARBA00022643"/>
    </source>
</evidence>
<dbReference type="PANTHER" id="PTHR43656">
    <property type="entry name" value="BINDING OXIDOREDUCTASE, PUTATIVE (AFU_ORTHOLOGUE AFUA_2G08260)-RELATED"/>
    <property type="match status" value="1"/>
</dbReference>
<reference evidence="6 7" key="1">
    <citation type="submission" date="2015-01" db="EMBL/GenBank/DDBJ databases">
        <title>The Genome Sequence of Exophiala spinifera CBS89968.</title>
        <authorList>
            <consortium name="The Broad Institute Genomics Platform"/>
            <person name="Cuomo C."/>
            <person name="de Hoog S."/>
            <person name="Gorbushina A."/>
            <person name="Stielow B."/>
            <person name="Teixiera M."/>
            <person name="Abouelleil A."/>
            <person name="Chapman S.B."/>
            <person name="Priest M."/>
            <person name="Young S.K."/>
            <person name="Wortman J."/>
            <person name="Nusbaum C."/>
            <person name="Birren B."/>
        </authorList>
    </citation>
    <scope>NUCLEOTIDE SEQUENCE [LARGE SCALE GENOMIC DNA]</scope>
    <source>
        <strain evidence="6 7">CBS 89968</strain>
    </source>
</reference>
<comment type="similarity">
    <text evidence="1">Belongs to the NADH:flavin oxidoreductase/NADH oxidase family.</text>
</comment>
<name>A0A0D2C2V2_9EURO</name>
<dbReference type="InterPro" id="IPR051799">
    <property type="entry name" value="NADH_flavin_oxidoreductase"/>
</dbReference>
<dbReference type="InterPro" id="IPR001155">
    <property type="entry name" value="OxRdtase_FMN_N"/>
</dbReference>
<evidence type="ECO:0000313" key="6">
    <source>
        <dbReference type="EMBL" id="KIW17939.1"/>
    </source>
</evidence>
<keyword evidence="3" id="KW-0288">FMN</keyword>
<dbReference type="GO" id="GO:0010181">
    <property type="term" value="F:FMN binding"/>
    <property type="evidence" value="ECO:0007669"/>
    <property type="project" value="InterPro"/>
</dbReference>
<evidence type="ECO:0000256" key="2">
    <source>
        <dbReference type="ARBA" id="ARBA00022630"/>
    </source>
</evidence>
<sequence length="453" mass="50239">MFLEGGPERKDPIASYSRYKSEDVDVAPLGRPIRFAFAQKEAPNRFLKAAMSERLASWSPQQLNLRGIVSPELINLYRRWGESKLGLILTGNIMVAYDHLEAPGNPVIDVNDQFSGVRFEAFQELARETRKHGSLLIGQVSHPGRQVPEVINPNPISASAGQLEGEVLKMRFGKPRAASIEEIRSIVEAFTHAAEYLYMAGFDGIQHHGAHGYLLSQFISLDTNHPTDSYGGSFQNRARIVLEIAQSVRTRLGKVANFVIGIKLNSVEFQKSGKGITPDECRELCTILETQGQFDFVELSGGTYEHVGWEHKRESTMKREAFFLEFAEAIPPRLSKTKVYVTGGFISAGGMVRALDSVDGIGLGKPVCQEPSLAADILAGKVTGSIVSKIDQNNFQLTILAAGTQLWQVGNGISPSNFEDEKEVKRFLLALETFEKQRQSDTERNLYGFVNFR</sequence>
<evidence type="ECO:0000313" key="7">
    <source>
        <dbReference type="Proteomes" id="UP000053328"/>
    </source>
</evidence>
<dbReference type="GeneID" id="27332217"/>
<dbReference type="GO" id="GO:0016491">
    <property type="term" value="F:oxidoreductase activity"/>
    <property type="evidence" value="ECO:0007669"/>
    <property type="project" value="UniProtKB-KW"/>
</dbReference>
<dbReference type="CDD" id="cd04733">
    <property type="entry name" value="OYE_like_2_FMN"/>
    <property type="match status" value="1"/>
</dbReference>